<proteinExistence type="predicted"/>
<reference evidence="1 2" key="1">
    <citation type="submission" date="2018-06" db="EMBL/GenBank/DDBJ databases">
        <authorList>
            <consortium name="Pathogen Informatics"/>
            <person name="Doyle S."/>
        </authorList>
    </citation>
    <scope>NUCLEOTIDE SEQUENCE [LARGE SCALE GENOMIC DNA]</scope>
    <source>
        <strain evidence="1 2">NCTC10860</strain>
    </source>
</reference>
<dbReference type="EMBL" id="UGUW01000003">
    <property type="protein sequence ID" value="SUD58028.1"/>
    <property type="molecule type" value="Genomic_DNA"/>
</dbReference>
<organism evidence="1 2">
    <name type="scientific">Ectopseudomonas oleovorans</name>
    <name type="common">Pseudomonas oleovorans</name>
    <dbReference type="NCBI Taxonomy" id="301"/>
    <lineage>
        <taxon>Bacteria</taxon>
        <taxon>Pseudomonadati</taxon>
        <taxon>Pseudomonadota</taxon>
        <taxon>Gammaproteobacteria</taxon>
        <taxon>Pseudomonadales</taxon>
        <taxon>Pseudomonadaceae</taxon>
        <taxon>Ectopseudomonas</taxon>
    </lineage>
</organism>
<evidence type="ECO:0000313" key="2">
    <source>
        <dbReference type="Proteomes" id="UP000254084"/>
    </source>
</evidence>
<protein>
    <submittedName>
        <fullName evidence="1">Uncharacterized protein</fullName>
    </submittedName>
</protein>
<sequence>MLDAGQQVMQAMAEFVEQGGDLIVGQQRRLAADWRGEVAHQVGHRGDQQLALGVAALVARAVHPGAAALVGAGVEIEEEAPDMLAVLLNLEQAYVRVPGVEVLQLANLDAVELLHDGEQAGEHLVHREPGAHFFLGNAVALLAQALAVVADVPALQIIQTLLGGESLELGEILLGERFAAYGQVA</sequence>
<name>A0A379K059_ECTOL</name>
<accession>A0A379K059</accession>
<dbReference type="AlphaFoldDB" id="A0A379K059"/>
<gene>
    <name evidence="1" type="ORF">NCTC10860_00234</name>
</gene>
<evidence type="ECO:0000313" key="1">
    <source>
        <dbReference type="EMBL" id="SUD58028.1"/>
    </source>
</evidence>
<dbReference type="Proteomes" id="UP000254084">
    <property type="component" value="Unassembled WGS sequence"/>
</dbReference>